<keyword evidence="5 7" id="KW-0720">Serine protease</keyword>
<dbReference type="Gene3D" id="3.40.50.200">
    <property type="entry name" value="Peptidase S8/S53 domain"/>
    <property type="match status" value="1"/>
</dbReference>
<dbReference type="InterPro" id="IPR010259">
    <property type="entry name" value="S8pro/Inhibitor_I9"/>
</dbReference>
<dbReference type="EMBL" id="BSUL01000001">
    <property type="protein sequence ID" value="GMA28133.1"/>
    <property type="molecule type" value="Genomic_DNA"/>
</dbReference>
<evidence type="ECO:0000256" key="2">
    <source>
        <dbReference type="ARBA" id="ARBA00022670"/>
    </source>
</evidence>
<dbReference type="InterPro" id="IPR045051">
    <property type="entry name" value="SBT"/>
</dbReference>
<dbReference type="Gene3D" id="3.30.70.80">
    <property type="entry name" value="Peptidase S8 propeptide/proteinase inhibitor I9"/>
    <property type="match status" value="1"/>
</dbReference>
<evidence type="ECO:0008006" key="16">
    <source>
        <dbReference type="Google" id="ProtNLM"/>
    </source>
</evidence>
<feature type="domain" description="Subtilisin-like protease fibronectin type-III" evidence="13">
    <location>
        <begin position="653"/>
        <end position="745"/>
    </location>
</feature>
<feature type="domain" description="Inhibitor I9" evidence="12">
    <location>
        <begin position="31"/>
        <end position="95"/>
    </location>
</feature>
<dbReference type="PROSITE" id="PS00136">
    <property type="entry name" value="SUBTILASE_ASP"/>
    <property type="match status" value="1"/>
</dbReference>
<dbReference type="Gene3D" id="2.60.40.2310">
    <property type="match status" value="1"/>
</dbReference>
<evidence type="ECO:0000259" key="10">
    <source>
        <dbReference type="Pfam" id="PF00082"/>
    </source>
</evidence>
<proteinExistence type="inferred from homology"/>
<evidence type="ECO:0000256" key="6">
    <source>
        <dbReference type="PIRSR" id="PIRSR615500-1"/>
    </source>
</evidence>
<dbReference type="Proteomes" id="UP001157160">
    <property type="component" value="Unassembled WGS sequence"/>
</dbReference>
<feature type="active site" description="Charge relay system" evidence="6 7">
    <location>
        <position position="228"/>
    </location>
</feature>
<evidence type="ECO:0000313" key="15">
    <source>
        <dbReference type="Proteomes" id="UP001157160"/>
    </source>
</evidence>
<feature type="domain" description="Peptidase S8/S53" evidence="10">
    <location>
        <begin position="128"/>
        <end position="610"/>
    </location>
</feature>
<evidence type="ECO:0000313" key="14">
    <source>
        <dbReference type="EMBL" id="GMA28133.1"/>
    </source>
</evidence>
<feature type="region of interest" description="Disordered" evidence="9">
    <location>
        <begin position="1"/>
        <end position="30"/>
    </location>
</feature>
<dbReference type="Gene3D" id="2.60.120.380">
    <property type="match status" value="1"/>
</dbReference>
<evidence type="ECO:0000256" key="1">
    <source>
        <dbReference type="ARBA" id="ARBA00011073"/>
    </source>
</evidence>
<dbReference type="InterPro" id="IPR037045">
    <property type="entry name" value="S8pro/Inhibitor_I9_sf"/>
</dbReference>
<protein>
    <recommendedName>
        <fullName evidence="16">Serine protease</fullName>
    </recommendedName>
</protein>
<dbReference type="InterPro" id="IPR015500">
    <property type="entry name" value="Peptidase_S8_subtilisin-rel"/>
</dbReference>
<evidence type="ECO:0000259" key="11">
    <source>
        <dbReference type="Pfam" id="PF02225"/>
    </source>
</evidence>
<dbReference type="Pfam" id="PF00082">
    <property type="entry name" value="Peptidase_S8"/>
    <property type="match status" value="1"/>
</dbReference>
<feature type="domain" description="PA" evidence="11">
    <location>
        <begin position="390"/>
        <end position="481"/>
    </location>
</feature>
<dbReference type="InterPro" id="IPR041469">
    <property type="entry name" value="Subtilisin-like_FN3"/>
</dbReference>
<dbReference type="GO" id="GO:0004252">
    <property type="term" value="F:serine-type endopeptidase activity"/>
    <property type="evidence" value="ECO:0007669"/>
    <property type="project" value="UniProtKB-UniRule"/>
</dbReference>
<reference evidence="14 15" key="1">
    <citation type="journal article" date="2014" name="Int. J. Syst. Evol. Microbiol.">
        <title>Complete genome sequence of Corynebacterium casei LMG S-19264T (=DSM 44701T), isolated from a smear-ripened cheese.</title>
        <authorList>
            <consortium name="US DOE Joint Genome Institute (JGI-PGF)"/>
            <person name="Walter F."/>
            <person name="Albersmeier A."/>
            <person name="Kalinowski J."/>
            <person name="Ruckert C."/>
        </authorList>
    </citation>
    <scope>NUCLEOTIDE SEQUENCE [LARGE SCALE GENOMIC DNA]</scope>
    <source>
        <strain evidence="14 15">NBRC 112289</strain>
    </source>
</reference>
<dbReference type="GO" id="GO:0006508">
    <property type="term" value="P:proteolysis"/>
    <property type="evidence" value="ECO:0007669"/>
    <property type="project" value="UniProtKB-KW"/>
</dbReference>
<dbReference type="Gene3D" id="3.50.30.30">
    <property type="match status" value="1"/>
</dbReference>
<dbReference type="Pfam" id="PF05922">
    <property type="entry name" value="Inhibitor_I9"/>
    <property type="match status" value="1"/>
</dbReference>
<evidence type="ECO:0000256" key="8">
    <source>
        <dbReference type="RuleBase" id="RU003355"/>
    </source>
</evidence>
<dbReference type="Gene3D" id="2.60.40.2700">
    <property type="match status" value="1"/>
</dbReference>
<dbReference type="InterPro" id="IPR003137">
    <property type="entry name" value="PA_domain"/>
</dbReference>
<keyword evidence="3" id="KW-0732">Signal</keyword>
<dbReference type="AlphaFoldDB" id="A0AA37UFJ8"/>
<name>A0AA37UFJ8_9MICO</name>
<comment type="caution">
    <text evidence="14">The sequence shown here is derived from an EMBL/GenBank/DDBJ whole genome shotgun (WGS) entry which is preliminary data.</text>
</comment>
<dbReference type="Pfam" id="PF17766">
    <property type="entry name" value="fn3_6"/>
    <property type="match status" value="1"/>
</dbReference>
<dbReference type="PANTHER" id="PTHR10795">
    <property type="entry name" value="PROPROTEIN CONVERTASE SUBTILISIN/KEXIN"/>
    <property type="match status" value="1"/>
</dbReference>
<accession>A0AA37UFJ8</accession>
<gene>
    <name evidence="14" type="ORF">GCM10025874_13860</name>
</gene>
<feature type="active site" description="Charge relay system" evidence="6 7">
    <location>
        <position position="137"/>
    </location>
</feature>
<evidence type="ECO:0000259" key="13">
    <source>
        <dbReference type="Pfam" id="PF17766"/>
    </source>
</evidence>
<dbReference type="InterPro" id="IPR000209">
    <property type="entry name" value="Peptidase_S8/S53_dom"/>
</dbReference>
<dbReference type="InterPro" id="IPR023827">
    <property type="entry name" value="Peptidase_S8_Asp-AS"/>
</dbReference>
<evidence type="ECO:0000256" key="5">
    <source>
        <dbReference type="ARBA" id="ARBA00022825"/>
    </source>
</evidence>
<feature type="active site" description="Charge relay system" evidence="6 7">
    <location>
        <position position="559"/>
    </location>
</feature>
<dbReference type="PRINTS" id="PR00723">
    <property type="entry name" value="SUBTILISIN"/>
</dbReference>
<dbReference type="SUPFAM" id="SSF52743">
    <property type="entry name" value="Subtilisin-like"/>
    <property type="match status" value="1"/>
</dbReference>
<dbReference type="InterPro" id="IPR023828">
    <property type="entry name" value="Peptidase_S8_Ser-AS"/>
</dbReference>
<evidence type="ECO:0000256" key="3">
    <source>
        <dbReference type="ARBA" id="ARBA00022729"/>
    </source>
</evidence>
<dbReference type="Pfam" id="PF02225">
    <property type="entry name" value="PA"/>
    <property type="match status" value="1"/>
</dbReference>
<evidence type="ECO:0000256" key="7">
    <source>
        <dbReference type="PROSITE-ProRule" id="PRU01240"/>
    </source>
</evidence>
<keyword evidence="2 7" id="KW-0645">Protease</keyword>
<dbReference type="InterPro" id="IPR036852">
    <property type="entry name" value="Peptidase_S8/S53_dom_sf"/>
</dbReference>
<dbReference type="PROSITE" id="PS51892">
    <property type="entry name" value="SUBTILASE"/>
    <property type="match status" value="1"/>
</dbReference>
<dbReference type="PROSITE" id="PS00138">
    <property type="entry name" value="SUBTILASE_SER"/>
    <property type="match status" value="1"/>
</dbReference>
<keyword evidence="4 7" id="KW-0378">Hydrolase</keyword>
<comment type="similarity">
    <text evidence="1 7 8">Belongs to the peptidase S8 family.</text>
</comment>
<evidence type="ECO:0000256" key="4">
    <source>
        <dbReference type="ARBA" id="ARBA00022801"/>
    </source>
</evidence>
<dbReference type="CDD" id="cd02120">
    <property type="entry name" value="PA_subtilisin_like"/>
    <property type="match status" value="1"/>
</dbReference>
<evidence type="ECO:0000256" key="9">
    <source>
        <dbReference type="SAM" id="MobiDB-lite"/>
    </source>
</evidence>
<evidence type="ECO:0000259" key="12">
    <source>
        <dbReference type="Pfam" id="PF05922"/>
    </source>
</evidence>
<organism evidence="14 15">
    <name type="scientific">Arenivirga flava</name>
    <dbReference type="NCBI Taxonomy" id="1930060"/>
    <lineage>
        <taxon>Bacteria</taxon>
        <taxon>Bacillati</taxon>
        <taxon>Actinomycetota</taxon>
        <taxon>Actinomycetes</taxon>
        <taxon>Micrococcales</taxon>
        <taxon>Microbacteriaceae</taxon>
        <taxon>Arenivirga</taxon>
    </lineage>
</organism>
<keyword evidence="15" id="KW-1185">Reference proteome</keyword>
<sequence length="1150" mass="116159">MQLADEAASTYDGGTQQLQRTAPEAGDQLDAESAEVEAYSAHLEQQQSDAAADVGADVIYNYTLTFNGFAADLSADQAAELAARKDVVAVVPNELQQVQAAPQYGTEFLGLDGAGGVWEQLGGAERVGEGVVVGVLDTGIAPENPSFAGEPLGTAPGDAPYLDGDAITFAKGDGETFTGVCETGAGFAADDCSTKIVGARSYVDGFGADRIGGADVGEYLSPRDGDGHGSHTGGTAVGNHEVTPTVLGREFPAISGVAPAAKIAAYKVCWSGPDPVGSDDDGCASADLLAAINQAVADGVDVINYSIGGGAADTTVSPTDQAFLGAAAAGVFVAASAGNSGPGASTLDNASPWITTVAASTIPNYEATATLGDGRAFAGASISVAEGEPVEAPLVLASDAVAEGRTAEEAELCAPGSLDAAAVEGSIVVCLRGVTDRVSKSAEVADKGGVGVLLINPTPSSLDNDAHSIPTVHVDADALEAVTAYAATEGATVTLSAGNSTDVEFATPQVAGFSSRGPVEADGSDILKPDVIAPGVGILAPTNNPEDGDPTWAFLSGTSMSSPHVAGLAALYLGERPNATPAEVKSALMTTAYDTVDASGTAVTDPFAQGAGHADPTRFFEPGLLYLNGLDDWYSYIQGIGYDVGVEPVDASDLNLASIAIGELTGTETITRTVTATQAGTFEASVDIPGVEAVVEPSTLAFGAAGETAEFTVAFSNAGAPLDEFATGSLTWTGGETTVRSPLAIRPVTLVAPDEVIGEGVDGSVDVEVTPGGDGPIALSTSGLARGTLLPDASDPASAHSGAGLAGDEFTWEVEVPEGAEFARFDLASTEQTADLDLVVYRLDGPGGAPVQGWQSATASADERVDLPSPEPGSYRVTASVYSVATAGQPVAFDLTTTSIVPGTDLAGLALDPAVLEGSTGVPASYTASWSGLEPRSDYLGLVRYGETGVVTAVTVETGEAPSPEPQAPVALEAPTVSGTPEVGERLVATPGVWDAEGLRYAYQWLADGEPIAGATGQRFRLTEAQQGAAVAVRVTASVEGRPDGTAESEPVTVLYDASLQLSVQPRIVLGNRALTVTVRADSSADAAPTGTATVRFAGRDHEVELVDGIGSVRIDRPARGLHIVTASYDGDEATAAATDARSWALVIRF</sequence>